<reference evidence="2 3" key="1">
    <citation type="submission" date="2018-02" db="EMBL/GenBank/DDBJ databases">
        <title>Draft genome sequence of Mycobacterium virginiense isolated from mud of a swine farm in Japan.</title>
        <authorList>
            <person name="Ohya K."/>
        </authorList>
    </citation>
    <scope>NUCLEOTIDE SEQUENCE [LARGE SCALE GENOMIC DNA]</scope>
    <source>
        <strain evidence="2 3">GF75</strain>
    </source>
</reference>
<dbReference type="InterPro" id="IPR054121">
    <property type="entry name" value="ArfA_BON-like"/>
</dbReference>
<name>A0A9X7IJ81_9MYCO</name>
<keyword evidence="3" id="KW-1185">Reference proteome</keyword>
<feature type="domain" description="Peptidoglycan-binding protein ArfA BON-like" evidence="1">
    <location>
        <begin position="45"/>
        <end position="90"/>
    </location>
</feature>
<comment type="caution">
    <text evidence="2">The sequence shown here is derived from an EMBL/GenBank/DDBJ whole genome shotgun (WGS) entry which is preliminary data.</text>
</comment>
<accession>A0A9X7IJ81</accession>
<sequence>MRARLIGAALLTALLAAIGYGLAERAHQPVAAPQPAAAPAASVPVSVIRHGTEFTLAGDVADPAAKRELLDAVIASSDDITVVDHLVVAPGAVTIDFSGAGPVFEAAAGIDDFTFAITGDTVTLGGTAAKTDEAAAVQAAAEDAWVRARIVNELASSQGGEKSTKND</sequence>
<dbReference type="EMBL" id="PUEV01000117">
    <property type="protein sequence ID" value="PQM49979.1"/>
    <property type="molecule type" value="Genomic_DNA"/>
</dbReference>
<dbReference type="Gene3D" id="3.40.1520.20">
    <property type="match status" value="1"/>
</dbReference>
<gene>
    <name evidence="2" type="ORF">C5U48_22770</name>
</gene>
<dbReference type="Pfam" id="PF21923">
    <property type="entry name" value="BON_like"/>
    <property type="match status" value="1"/>
</dbReference>
<evidence type="ECO:0000313" key="2">
    <source>
        <dbReference type="EMBL" id="PQM49979.1"/>
    </source>
</evidence>
<dbReference type="AlphaFoldDB" id="A0A9X7IJ81"/>
<organism evidence="2 3">
    <name type="scientific">Mycolicibacter virginiensis</name>
    <dbReference type="NCBI Taxonomy" id="1795032"/>
    <lineage>
        <taxon>Bacteria</taxon>
        <taxon>Bacillati</taxon>
        <taxon>Actinomycetota</taxon>
        <taxon>Actinomycetes</taxon>
        <taxon>Mycobacteriales</taxon>
        <taxon>Mycobacteriaceae</taxon>
        <taxon>Mycolicibacter</taxon>
    </lineage>
</organism>
<protein>
    <recommendedName>
        <fullName evidence="1">Peptidoglycan-binding protein ArfA BON-like domain-containing protein</fullName>
    </recommendedName>
</protein>
<proteinExistence type="predicted"/>
<dbReference type="Proteomes" id="UP000237911">
    <property type="component" value="Unassembled WGS sequence"/>
</dbReference>
<dbReference type="RefSeq" id="WP_046283606.1">
    <property type="nucleotide sequence ID" value="NZ_PUEV01000117.1"/>
</dbReference>
<evidence type="ECO:0000259" key="1">
    <source>
        <dbReference type="Pfam" id="PF21923"/>
    </source>
</evidence>
<evidence type="ECO:0000313" key="3">
    <source>
        <dbReference type="Proteomes" id="UP000237911"/>
    </source>
</evidence>